<dbReference type="Pfam" id="PF08541">
    <property type="entry name" value="ACP_syn_III_C"/>
    <property type="match status" value="1"/>
</dbReference>
<evidence type="ECO:0000256" key="1">
    <source>
        <dbReference type="ARBA" id="ARBA00022679"/>
    </source>
</evidence>
<dbReference type="InterPro" id="IPR013747">
    <property type="entry name" value="ACP_syn_III_C"/>
</dbReference>
<dbReference type="GO" id="GO:0044550">
    <property type="term" value="P:secondary metabolite biosynthetic process"/>
    <property type="evidence" value="ECO:0007669"/>
    <property type="project" value="TreeGrafter"/>
</dbReference>
<name>A0A9X2J116_9NOCA</name>
<feature type="domain" description="Beta-ketoacyl-[acyl-carrier-protein] synthase III C-terminal" evidence="3">
    <location>
        <begin position="231"/>
        <end position="322"/>
    </location>
</feature>
<dbReference type="PANTHER" id="PTHR34069">
    <property type="entry name" value="3-OXOACYL-[ACYL-CARRIER-PROTEIN] SYNTHASE 3"/>
    <property type="match status" value="1"/>
</dbReference>
<proteinExistence type="predicted"/>
<dbReference type="GO" id="GO:0016746">
    <property type="term" value="F:acyltransferase activity"/>
    <property type="evidence" value="ECO:0007669"/>
    <property type="project" value="UniProtKB-KW"/>
</dbReference>
<accession>A0A9X2J116</accession>
<keyword evidence="1" id="KW-0808">Transferase</keyword>
<evidence type="ECO:0000256" key="2">
    <source>
        <dbReference type="ARBA" id="ARBA00023315"/>
    </source>
</evidence>
<evidence type="ECO:0000259" key="3">
    <source>
        <dbReference type="Pfam" id="PF08541"/>
    </source>
</evidence>
<reference evidence="4" key="1">
    <citation type="submission" date="2022-06" db="EMBL/GenBank/DDBJ databases">
        <title>Novel species in genus nocardia.</title>
        <authorList>
            <person name="Li F."/>
        </authorList>
    </citation>
    <scope>NUCLEOTIDE SEQUENCE</scope>
    <source>
        <strain evidence="4">CDC141</strain>
    </source>
</reference>
<dbReference type="Gene3D" id="3.40.47.10">
    <property type="match status" value="2"/>
</dbReference>
<dbReference type="SUPFAM" id="SSF53901">
    <property type="entry name" value="Thiolase-like"/>
    <property type="match status" value="1"/>
</dbReference>
<dbReference type="CDD" id="cd00827">
    <property type="entry name" value="init_cond_enzymes"/>
    <property type="match status" value="1"/>
</dbReference>
<sequence>MLWNDVYVGGTGRFLPPLVDASSLLDDDDEHVDPSALELSDYQSFSASPDLTAPQMAARAAAGALRHANCDSADITMLIYAYFDEQDHLTPACHLQRVLSIPDAISVELGNASNGGAAAIEVAAGHVRIAPSGSAALVTAASRFQSPRWRRWHPALSSFLADGAAAVVLAKDGGFARLISTAHTSAPELEHLATITKDGKSSGPLLLMEENLEPHQATLARGMQDTASQALEEADIKPSDLTRMVVTGLGLAPLSALVLEPLGIPVDRTTWSLQRQLGHVGSCDQLIGLDHVIREESLRPGDTILVFGSGLGFRFTCAVLEITEQPTATTA</sequence>
<keyword evidence="5" id="KW-1185">Reference proteome</keyword>
<gene>
    <name evidence="4" type="ORF">NDR86_33435</name>
</gene>
<keyword evidence="2" id="KW-0012">Acyltransferase</keyword>
<comment type="caution">
    <text evidence="4">The sequence shown here is derived from an EMBL/GenBank/DDBJ whole genome shotgun (WGS) entry which is preliminary data.</text>
</comment>
<dbReference type="RefSeq" id="WP_251917910.1">
    <property type="nucleotide sequence ID" value="NZ_JAMRXG010000021.1"/>
</dbReference>
<protein>
    <submittedName>
        <fullName evidence="4">Ketoacyl-ACP synthase III family protein</fullName>
    </submittedName>
</protein>
<evidence type="ECO:0000313" key="4">
    <source>
        <dbReference type="EMBL" id="MCM6778404.1"/>
    </source>
</evidence>
<dbReference type="AlphaFoldDB" id="A0A9X2J116"/>
<evidence type="ECO:0000313" key="5">
    <source>
        <dbReference type="Proteomes" id="UP001139157"/>
    </source>
</evidence>
<dbReference type="EMBL" id="JAMRXG010000021">
    <property type="protein sequence ID" value="MCM6778404.1"/>
    <property type="molecule type" value="Genomic_DNA"/>
</dbReference>
<dbReference type="Proteomes" id="UP001139157">
    <property type="component" value="Unassembled WGS sequence"/>
</dbReference>
<organism evidence="4 5">
    <name type="scientific">Nocardia pulmonis</name>
    <dbReference type="NCBI Taxonomy" id="2951408"/>
    <lineage>
        <taxon>Bacteria</taxon>
        <taxon>Bacillati</taxon>
        <taxon>Actinomycetota</taxon>
        <taxon>Actinomycetes</taxon>
        <taxon>Mycobacteriales</taxon>
        <taxon>Nocardiaceae</taxon>
        <taxon>Nocardia</taxon>
    </lineage>
</organism>
<dbReference type="InterPro" id="IPR016039">
    <property type="entry name" value="Thiolase-like"/>
</dbReference>
<dbReference type="PANTHER" id="PTHR34069:SF2">
    <property type="entry name" value="BETA-KETOACYL-[ACYL-CARRIER-PROTEIN] SYNTHASE III"/>
    <property type="match status" value="1"/>
</dbReference>